<evidence type="ECO:0000313" key="2">
    <source>
        <dbReference type="Proteomes" id="UP001185331"/>
    </source>
</evidence>
<proteinExistence type="predicted"/>
<dbReference type="Proteomes" id="UP001185331">
    <property type="component" value="Unassembled WGS sequence"/>
</dbReference>
<dbReference type="AlphaFoldDB" id="A0AAE4BN83"/>
<dbReference type="EMBL" id="JAVDQK010000004">
    <property type="protein sequence ID" value="MDR6218466.1"/>
    <property type="molecule type" value="Genomic_DNA"/>
</dbReference>
<accession>A0AAE4BN83</accession>
<name>A0AAE4BN83_9DEIO</name>
<comment type="caution">
    <text evidence="1">The sequence shown here is derived from an EMBL/GenBank/DDBJ whole genome shotgun (WGS) entry which is preliminary data.</text>
</comment>
<gene>
    <name evidence="1" type="ORF">J2Y00_002029</name>
</gene>
<organism evidence="1 2">
    <name type="scientific">Deinococcus soli</name>
    <name type="common">ex Cha et al. 2016</name>
    <dbReference type="NCBI Taxonomy" id="1309411"/>
    <lineage>
        <taxon>Bacteria</taxon>
        <taxon>Thermotogati</taxon>
        <taxon>Deinococcota</taxon>
        <taxon>Deinococci</taxon>
        <taxon>Deinococcales</taxon>
        <taxon>Deinococcaceae</taxon>
        <taxon>Deinococcus</taxon>
    </lineage>
</organism>
<reference evidence="1" key="1">
    <citation type="submission" date="2023-07" db="EMBL/GenBank/DDBJ databases">
        <title>Sorghum-associated microbial communities from plants grown in Nebraska, USA.</title>
        <authorList>
            <person name="Schachtman D."/>
        </authorList>
    </citation>
    <scope>NUCLEOTIDE SEQUENCE</scope>
    <source>
        <strain evidence="1">BE330</strain>
    </source>
</reference>
<evidence type="ECO:0000313" key="1">
    <source>
        <dbReference type="EMBL" id="MDR6218466.1"/>
    </source>
</evidence>
<sequence length="54" mass="6432">MTQNRPPARRTGAPTLDLEVLADRYEDEQAERRFIQFQEVIEERRARMNLKQSA</sequence>
<dbReference type="RefSeq" id="WP_309854977.1">
    <property type="nucleotide sequence ID" value="NZ_JAVDQJ010000005.1"/>
</dbReference>
<protein>
    <submittedName>
        <fullName evidence="1">Uncharacterized protein</fullName>
    </submittedName>
</protein>